<reference evidence="2 3" key="1">
    <citation type="submission" date="2017-02" db="EMBL/GenBank/DDBJ databases">
        <authorList>
            <person name="Peterson S.W."/>
        </authorList>
    </citation>
    <scope>NUCLEOTIDE SEQUENCE [LARGE SCALE GENOMIC DNA]</scope>
    <source>
        <strain evidence="2 3">SRS1_H2-8</strain>
    </source>
</reference>
<sequence>MTMTRGRFVALALAFAMLFTLFLAKPVMAGDSEDMFEAAKGTLGKEYADQDKTFQANSVNFNKAAFRTFNEYARDDARENGARYLGTVQDFRARDQSSRGFSRYMSFGKQEHYFYSIARPGSQVGNIMGLTNAEDEKNVGMVLWKHRHGDPELHVVRVEKFRDPGINWERHLQPWSDVLAKGAKV</sequence>
<dbReference type="Proteomes" id="UP000239563">
    <property type="component" value="Chromosome V"/>
</dbReference>
<dbReference type="EMBL" id="LT795058">
    <property type="protein sequence ID" value="SJX62664.1"/>
    <property type="molecule type" value="Genomic_DNA"/>
</dbReference>
<feature type="chain" id="PRO_5014905984" evidence="1">
    <location>
        <begin position="25"/>
        <end position="185"/>
    </location>
</feature>
<accession>A0A2N8UCD5</accession>
<dbReference type="AlphaFoldDB" id="A0A2N8UCD5"/>
<evidence type="ECO:0000313" key="2">
    <source>
        <dbReference type="EMBL" id="SJX62664.1"/>
    </source>
</evidence>
<evidence type="ECO:0000313" key="3">
    <source>
        <dbReference type="Proteomes" id="UP000239563"/>
    </source>
</evidence>
<protein>
    <submittedName>
        <fullName evidence="2">Uncharacterized protein</fullName>
    </submittedName>
</protein>
<evidence type="ECO:0000256" key="1">
    <source>
        <dbReference type="SAM" id="SignalP"/>
    </source>
</evidence>
<name>A0A2N8UCD5_9BASI</name>
<keyword evidence="1" id="KW-0732">Signal</keyword>
<organism evidence="2 3">
    <name type="scientific">Sporisorium reilianum f. sp. reilianum</name>
    <dbReference type="NCBI Taxonomy" id="72559"/>
    <lineage>
        <taxon>Eukaryota</taxon>
        <taxon>Fungi</taxon>
        <taxon>Dikarya</taxon>
        <taxon>Basidiomycota</taxon>
        <taxon>Ustilaginomycotina</taxon>
        <taxon>Ustilaginomycetes</taxon>
        <taxon>Ustilaginales</taxon>
        <taxon>Ustilaginaceae</taxon>
        <taxon>Sporisorium</taxon>
    </lineage>
</organism>
<feature type="signal peptide" evidence="1">
    <location>
        <begin position="1"/>
        <end position="24"/>
    </location>
</feature>
<proteinExistence type="predicted"/>
<gene>
    <name evidence="2" type="ORF">SRS1_16560</name>
</gene>